<dbReference type="Proteomes" id="UP000250572">
    <property type="component" value="Unassembled WGS sequence"/>
</dbReference>
<name>A0A315VEC5_GAMAF</name>
<dbReference type="EMBL" id="NHOQ01001911">
    <property type="protein sequence ID" value="PWA21229.1"/>
    <property type="molecule type" value="Genomic_DNA"/>
</dbReference>
<reference evidence="2 3" key="1">
    <citation type="journal article" date="2018" name="G3 (Bethesda)">
        <title>A High-Quality Reference Genome for the Invasive Mosquitofish Gambusia affinis Using a Chicago Library.</title>
        <authorList>
            <person name="Hoffberg S.L."/>
            <person name="Troendle N.J."/>
            <person name="Glenn T.C."/>
            <person name="Mahmud O."/>
            <person name="Louha S."/>
            <person name="Chalopin D."/>
            <person name="Bennetzen J.L."/>
            <person name="Mauricio R."/>
        </authorList>
    </citation>
    <scope>NUCLEOTIDE SEQUENCE [LARGE SCALE GENOMIC DNA]</scope>
    <source>
        <strain evidence="2">NE01/NJP1002.9</strain>
        <tissue evidence="2">Muscle</tissue>
    </source>
</reference>
<feature type="region of interest" description="Disordered" evidence="1">
    <location>
        <begin position="21"/>
        <end position="41"/>
    </location>
</feature>
<keyword evidence="3" id="KW-1185">Reference proteome</keyword>
<accession>A0A315VEC5</accession>
<organism evidence="2 3">
    <name type="scientific">Gambusia affinis</name>
    <name type="common">Western mosquitofish</name>
    <name type="synonym">Heterandria affinis</name>
    <dbReference type="NCBI Taxonomy" id="33528"/>
    <lineage>
        <taxon>Eukaryota</taxon>
        <taxon>Metazoa</taxon>
        <taxon>Chordata</taxon>
        <taxon>Craniata</taxon>
        <taxon>Vertebrata</taxon>
        <taxon>Euteleostomi</taxon>
        <taxon>Actinopterygii</taxon>
        <taxon>Neopterygii</taxon>
        <taxon>Teleostei</taxon>
        <taxon>Neoteleostei</taxon>
        <taxon>Acanthomorphata</taxon>
        <taxon>Ovalentaria</taxon>
        <taxon>Atherinomorphae</taxon>
        <taxon>Cyprinodontiformes</taxon>
        <taxon>Poeciliidae</taxon>
        <taxon>Poeciliinae</taxon>
        <taxon>Gambusia</taxon>
    </lineage>
</organism>
<evidence type="ECO:0000256" key="1">
    <source>
        <dbReference type="SAM" id="MobiDB-lite"/>
    </source>
</evidence>
<comment type="caution">
    <text evidence="2">The sequence shown here is derived from an EMBL/GenBank/DDBJ whole genome shotgun (WGS) entry which is preliminary data.</text>
</comment>
<sequence length="102" mass="11817">MGFCVQELQLILQTVRSDLQAREEQLSEGEQERRREREERERSVAELRAGLQLKEQLLQVRGQTAAAERSRSRPVTLRTNCDPFAEHEGSSSELQQPERNIL</sequence>
<proteinExistence type="predicted"/>
<protein>
    <submittedName>
        <fullName evidence="2">Uncharacterized protein</fullName>
    </submittedName>
</protein>
<feature type="region of interest" description="Disordered" evidence="1">
    <location>
        <begin position="63"/>
        <end position="102"/>
    </location>
</feature>
<evidence type="ECO:0000313" key="3">
    <source>
        <dbReference type="Proteomes" id="UP000250572"/>
    </source>
</evidence>
<evidence type="ECO:0000313" key="2">
    <source>
        <dbReference type="EMBL" id="PWA21229.1"/>
    </source>
</evidence>
<gene>
    <name evidence="2" type="ORF">CCH79_00009581</name>
</gene>
<feature type="compositionally biased region" description="Polar residues" evidence="1">
    <location>
        <begin position="91"/>
        <end position="102"/>
    </location>
</feature>
<dbReference type="AlphaFoldDB" id="A0A315VEC5"/>